<dbReference type="EMBL" id="FOCF01000001">
    <property type="protein sequence ID" value="SEM44248.1"/>
    <property type="molecule type" value="Genomic_DNA"/>
</dbReference>
<evidence type="ECO:0000313" key="2">
    <source>
        <dbReference type="EMBL" id="SEM44248.1"/>
    </source>
</evidence>
<gene>
    <name evidence="2" type="ORF">SAMN05192583_0228</name>
</gene>
<evidence type="ECO:0008006" key="4">
    <source>
        <dbReference type="Google" id="ProtNLM"/>
    </source>
</evidence>
<feature type="transmembrane region" description="Helical" evidence="1">
    <location>
        <begin position="6"/>
        <end position="22"/>
    </location>
</feature>
<evidence type="ECO:0000313" key="3">
    <source>
        <dbReference type="Proteomes" id="UP000199206"/>
    </source>
</evidence>
<proteinExistence type="predicted"/>
<sequence>MGPGTVIMVLGIVLIVMIGRVLRARYEAHGGAGMTPRDNHDSLRLRDEVQQLKDRIQVLERVITDNHSSVDLDRQIERLRDR</sequence>
<keyword evidence="1" id="KW-0472">Membrane</keyword>
<reference evidence="3" key="1">
    <citation type="submission" date="2016-10" db="EMBL/GenBank/DDBJ databases">
        <authorList>
            <person name="Varghese N."/>
            <person name="Submissions S."/>
        </authorList>
    </citation>
    <scope>NUCLEOTIDE SEQUENCE [LARGE SCALE GENOMIC DNA]</scope>
    <source>
        <strain evidence="3">S6-262</strain>
    </source>
</reference>
<organism evidence="2 3">
    <name type="scientific">Sphingomonas gellani</name>
    <dbReference type="NCBI Taxonomy" id="1166340"/>
    <lineage>
        <taxon>Bacteria</taxon>
        <taxon>Pseudomonadati</taxon>
        <taxon>Pseudomonadota</taxon>
        <taxon>Alphaproteobacteria</taxon>
        <taxon>Sphingomonadales</taxon>
        <taxon>Sphingomonadaceae</taxon>
        <taxon>Sphingomonas</taxon>
    </lineage>
</organism>
<dbReference type="STRING" id="1166340.SAMN05192583_0228"/>
<dbReference type="Proteomes" id="UP000199206">
    <property type="component" value="Unassembled WGS sequence"/>
</dbReference>
<name>A0A1H7YFZ2_9SPHN</name>
<dbReference type="AlphaFoldDB" id="A0A1H7YFZ2"/>
<keyword evidence="1" id="KW-1133">Transmembrane helix</keyword>
<evidence type="ECO:0000256" key="1">
    <source>
        <dbReference type="SAM" id="Phobius"/>
    </source>
</evidence>
<accession>A0A1H7YFZ2</accession>
<keyword evidence="3" id="KW-1185">Reference proteome</keyword>
<keyword evidence="1" id="KW-0812">Transmembrane</keyword>
<protein>
    <recommendedName>
        <fullName evidence="4">Phage shock protein B</fullName>
    </recommendedName>
</protein>
<dbReference type="RefSeq" id="WP_244501329.1">
    <property type="nucleotide sequence ID" value="NZ_FOCF01000001.1"/>
</dbReference>